<evidence type="ECO:0000313" key="8">
    <source>
        <dbReference type="EMBL" id="CAA7603221.1"/>
    </source>
</evidence>
<dbReference type="GO" id="GO:0005886">
    <property type="term" value="C:plasma membrane"/>
    <property type="evidence" value="ECO:0007669"/>
    <property type="project" value="UniProtKB-SubCell"/>
</dbReference>
<feature type="transmembrane region" description="Helical" evidence="6">
    <location>
        <begin position="196"/>
        <end position="215"/>
    </location>
</feature>
<comment type="similarity">
    <text evidence="6">Belongs to the TVP38/TMEM64 family.</text>
</comment>
<sequence length="221" mass="24578">MNQEALSKTLSRLDQLENQLSVPLLAIGILLIAAFLYLDRCQAVSDIIRSTGWLGVVTAVTLITVLSMTPIPTESLTIMCFKSYGIGWGIFYSWLGSTLSALLIFALIRGIGEPLFLKANSHQKFRQVDAWVSRKGTAGLLIARLLPLPAFLVNYITALLPAVRFWDYLWTAAVTIIPSYLMTAMVFAGVATKFRIWLWAGILGMILIWLSSYLLHRLQAV</sequence>
<evidence type="ECO:0000256" key="6">
    <source>
        <dbReference type="RuleBase" id="RU366058"/>
    </source>
</evidence>
<accession>A0A8S0X1L6</accession>
<dbReference type="InterPro" id="IPR032816">
    <property type="entry name" value="VTT_dom"/>
</dbReference>
<evidence type="ECO:0000256" key="4">
    <source>
        <dbReference type="ARBA" id="ARBA00022989"/>
    </source>
</evidence>
<dbReference type="EMBL" id="LR746496">
    <property type="protein sequence ID" value="CAA7603221.1"/>
    <property type="molecule type" value="Genomic_DNA"/>
</dbReference>
<reference evidence="8" key="1">
    <citation type="submission" date="2020-01" db="EMBL/GenBank/DDBJ databases">
        <authorList>
            <person name="Hornung B."/>
        </authorList>
    </citation>
    <scope>NUCLEOTIDE SEQUENCE</scope>
    <source>
        <strain evidence="8">PacBioINE</strain>
    </source>
</reference>
<dbReference type="Proteomes" id="UP000836597">
    <property type="component" value="Chromosome"/>
</dbReference>
<proteinExistence type="inferred from homology"/>
<organism evidence="8">
    <name type="scientific">Acididesulfobacillus acetoxydans</name>
    <dbReference type="NCBI Taxonomy" id="1561005"/>
    <lineage>
        <taxon>Bacteria</taxon>
        <taxon>Bacillati</taxon>
        <taxon>Bacillota</taxon>
        <taxon>Clostridia</taxon>
        <taxon>Eubacteriales</taxon>
        <taxon>Peptococcaceae</taxon>
        <taxon>Acididesulfobacillus</taxon>
    </lineage>
</organism>
<dbReference type="PANTHER" id="PTHR12677">
    <property type="entry name" value="GOLGI APPARATUS MEMBRANE PROTEIN TVP38-RELATED"/>
    <property type="match status" value="1"/>
</dbReference>
<dbReference type="InterPro" id="IPR015414">
    <property type="entry name" value="TMEM64"/>
</dbReference>
<comment type="subcellular location">
    <subcellularLocation>
        <location evidence="1 6">Cell membrane</location>
        <topology evidence="1 6">Multi-pass membrane protein</topology>
    </subcellularLocation>
</comment>
<evidence type="ECO:0000256" key="1">
    <source>
        <dbReference type="ARBA" id="ARBA00004651"/>
    </source>
</evidence>
<keyword evidence="3 6" id="KW-0812">Transmembrane</keyword>
<feature type="transmembrane region" description="Helical" evidence="6">
    <location>
        <begin position="138"/>
        <end position="156"/>
    </location>
</feature>
<feature type="domain" description="VTT" evidence="7">
    <location>
        <begin position="71"/>
        <end position="187"/>
    </location>
</feature>
<name>A0A8S0X1L6_9FIRM</name>
<feature type="transmembrane region" description="Helical" evidence="6">
    <location>
        <begin position="20"/>
        <end position="38"/>
    </location>
</feature>
<dbReference type="RefSeq" id="WP_240986474.1">
    <property type="nucleotide sequence ID" value="NZ_LR746496.1"/>
</dbReference>
<dbReference type="Pfam" id="PF09335">
    <property type="entry name" value="VTT_dom"/>
    <property type="match status" value="1"/>
</dbReference>
<evidence type="ECO:0000256" key="5">
    <source>
        <dbReference type="ARBA" id="ARBA00023136"/>
    </source>
</evidence>
<dbReference type="PANTHER" id="PTHR12677:SF59">
    <property type="entry name" value="GOLGI APPARATUS MEMBRANE PROTEIN TVP38-RELATED"/>
    <property type="match status" value="1"/>
</dbReference>
<protein>
    <recommendedName>
        <fullName evidence="6">TVP38/TMEM64 family membrane protein</fullName>
    </recommendedName>
</protein>
<evidence type="ECO:0000256" key="3">
    <source>
        <dbReference type="ARBA" id="ARBA00022692"/>
    </source>
</evidence>
<evidence type="ECO:0000256" key="2">
    <source>
        <dbReference type="ARBA" id="ARBA00022475"/>
    </source>
</evidence>
<dbReference type="AlphaFoldDB" id="A0A8S0X1L6"/>
<evidence type="ECO:0000259" key="7">
    <source>
        <dbReference type="Pfam" id="PF09335"/>
    </source>
</evidence>
<feature type="transmembrane region" description="Helical" evidence="6">
    <location>
        <begin position="50"/>
        <end position="71"/>
    </location>
</feature>
<feature type="transmembrane region" description="Helical" evidence="6">
    <location>
        <begin position="91"/>
        <end position="117"/>
    </location>
</feature>
<keyword evidence="5 6" id="KW-0472">Membrane</keyword>
<keyword evidence="2 6" id="KW-1003">Cell membrane</keyword>
<gene>
    <name evidence="8" type="ORF">DEACI_4044</name>
</gene>
<keyword evidence="4 6" id="KW-1133">Transmembrane helix</keyword>
<feature type="transmembrane region" description="Helical" evidence="6">
    <location>
        <begin position="168"/>
        <end position="189"/>
    </location>
</feature>
<dbReference type="KEGG" id="aacx:DEACI_4044"/>